<evidence type="ECO:0000259" key="9">
    <source>
        <dbReference type="PROSITE" id="PS50110"/>
    </source>
</evidence>
<dbReference type="PRINTS" id="PR00038">
    <property type="entry name" value="HTHLUXR"/>
</dbReference>
<keyword evidence="4" id="KW-0238">DNA-binding</keyword>
<keyword evidence="11" id="KW-1185">Reference proteome</keyword>
<dbReference type="CDD" id="cd17535">
    <property type="entry name" value="REC_NarL-like"/>
    <property type="match status" value="1"/>
</dbReference>
<feature type="modified residue" description="4-aspartylphosphate" evidence="7">
    <location>
        <position position="54"/>
    </location>
</feature>
<dbReference type="EMBL" id="CP059066">
    <property type="protein sequence ID" value="QSQ08865.1"/>
    <property type="molecule type" value="Genomic_DNA"/>
</dbReference>
<evidence type="ECO:0000256" key="6">
    <source>
        <dbReference type="ARBA" id="ARBA00024867"/>
    </source>
</evidence>
<dbReference type="InterPro" id="IPR001789">
    <property type="entry name" value="Sig_transdc_resp-reg_receiver"/>
</dbReference>
<dbReference type="GO" id="GO:0006355">
    <property type="term" value="P:regulation of DNA-templated transcription"/>
    <property type="evidence" value="ECO:0007669"/>
    <property type="project" value="InterPro"/>
</dbReference>
<feature type="domain" description="Response regulatory" evidence="9">
    <location>
        <begin position="3"/>
        <end position="119"/>
    </location>
</feature>
<dbReference type="AlphaFoldDB" id="A0A8A0RKG8"/>
<dbReference type="SMART" id="SM00421">
    <property type="entry name" value="HTH_LUXR"/>
    <property type="match status" value="1"/>
</dbReference>
<dbReference type="PROSITE" id="PS50043">
    <property type="entry name" value="HTH_LUXR_2"/>
    <property type="match status" value="1"/>
</dbReference>
<feature type="domain" description="HTH luxR-type" evidence="8">
    <location>
        <begin position="147"/>
        <end position="212"/>
    </location>
</feature>
<evidence type="ECO:0000259" key="8">
    <source>
        <dbReference type="PROSITE" id="PS50043"/>
    </source>
</evidence>
<evidence type="ECO:0000256" key="1">
    <source>
        <dbReference type="ARBA" id="ARBA00018672"/>
    </source>
</evidence>
<dbReference type="PROSITE" id="PS00622">
    <property type="entry name" value="HTH_LUXR_1"/>
    <property type="match status" value="1"/>
</dbReference>
<dbReference type="KEGG" id="kme:H0A61_01216"/>
<evidence type="ECO:0000313" key="10">
    <source>
        <dbReference type="EMBL" id="QSQ08865.1"/>
    </source>
</evidence>
<dbReference type="InterPro" id="IPR039420">
    <property type="entry name" value="WalR-like"/>
</dbReference>
<dbReference type="GO" id="GO:0000160">
    <property type="term" value="P:phosphorelay signal transduction system"/>
    <property type="evidence" value="ECO:0007669"/>
    <property type="project" value="InterPro"/>
</dbReference>
<dbReference type="InterPro" id="IPR011006">
    <property type="entry name" value="CheY-like_superfamily"/>
</dbReference>
<evidence type="ECO:0000256" key="3">
    <source>
        <dbReference type="ARBA" id="ARBA00023015"/>
    </source>
</evidence>
<dbReference type="InterPro" id="IPR016032">
    <property type="entry name" value="Sig_transdc_resp-reg_C-effctor"/>
</dbReference>
<dbReference type="InterPro" id="IPR000792">
    <property type="entry name" value="Tscrpt_reg_LuxR_C"/>
</dbReference>
<evidence type="ECO:0000313" key="11">
    <source>
        <dbReference type="Proteomes" id="UP000662904"/>
    </source>
</evidence>
<dbReference type="Proteomes" id="UP000662904">
    <property type="component" value="Chromosome"/>
</dbReference>
<dbReference type="Gene3D" id="3.40.50.2300">
    <property type="match status" value="1"/>
</dbReference>
<evidence type="ECO:0000256" key="7">
    <source>
        <dbReference type="PROSITE-ProRule" id="PRU00169"/>
    </source>
</evidence>
<dbReference type="CDD" id="cd06170">
    <property type="entry name" value="LuxR_C_like"/>
    <property type="match status" value="1"/>
</dbReference>
<organism evidence="10 11">
    <name type="scientific">Koleobacter methoxysyntrophicus</name>
    <dbReference type="NCBI Taxonomy" id="2751313"/>
    <lineage>
        <taxon>Bacteria</taxon>
        <taxon>Bacillati</taxon>
        <taxon>Bacillota</taxon>
        <taxon>Clostridia</taxon>
        <taxon>Koleobacterales</taxon>
        <taxon>Koleobacteraceae</taxon>
        <taxon>Koleobacter</taxon>
    </lineage>
</organism>
<dbReference type="PROSITE" id="PS50110">
    <property type="entry name" value="RESPONSE_REGULATORY"/>
    <property type="match status" value="1"/>
</dbReference>
<dbReference type="Pfam" id="PF00072">
    <property type="entry name" value="Response_reg"/>
    <property type="match status" value="1"/>
</dbReference>
<name>A0A8A0RKG8_9FIRM</name>
<keyword evidence="5" id="KW-0804">Transcription</keyword>
<accession>A0A8A0RKG8</accession>
<evidence type="ECO:0000256" key="4">
    <source>
        <dbReference type="ARBA" id="ARBA00023125"/>
    </source>
</evidence>
<dbReference type="Pfam" id="PF00196">
    <property type="entry name" value="GerE"/>
    <property type="match status" value="1"/>
</dbReference>
<dbReference type="RefSeq" id="WP_206709066.1">
    <property type="nucleotide sequence ID" value="NZ_CP059066.1"/>
</dbReference>
<evidence type="ECO:0000256" key="5">
    <source>
        <dbReference type="ARBA" id="ARBA00023163"/>
    </source>
</evidence>
<evidence type="ECO:0000256" key="2">
    <source>
        <dbReference type="ARBA" id="ARBA00022553"/>
    </source>
</evidence>
<protein>
    <recommendedName>
        <fullName evidence="1">Stage 0 sporulation protein A homolog</fullName>
    </recommendedName>
</protein>
<dbReference type="PANTHER" id="PTHR43214:SF43">
    <property type="entry name" value="TWO-COMPONENT RESPONSE REGULATOR"/>
    <property type="match status" value="1"/>
</dbReference>
<proteinExistence type="predicted"/>
<keyword evidence="2 7" id="KW-0597">Phosphoprotein</keyword>
<dbReference type="SMART" id="SM00448">
    <property type="entry name" value="REC"/>
    <property type="match status" value="1"/>
</dbReference>
<sequence>MIRVGIVDDQEILRRGMKAILSTEEDIEIIGEGCHGMEGYRLCESHIVDIILMDIKMPVMDGVEATRRIKRDFPQVKIIILTTFDDDEYIFDALKYGASGYILKDAAPEEIIRTIRDVYGGGAGIQPRIAAKVVERIRHMEDKTTARDPKIDVLTDRERDIVQLVGEGKNNREIARQLFITEGTVKNHITNILEKLELRDRTQLAIFAVKNRLV</sequence>
<dbReference type="SUPFAM" id="SSF46894">
    <property type="entry name" value="C-terminal effector domain of the bipartite response regulators"/>
    <property type="match status" value="1"/>
</dbReference>
<comment type="function">
    <text evidence="6">May play the central regulatory role in sporulation. It may be an element of the effector pathway responsible for the activation of sporulation genes in response to nutritional stress. Spo0A may act in concert with spo0H (a sigma factor) to control the expression of some genes that are critical to the sporulation process.</text>
</comment>
<dbReference type="GO" id="GO:0003677">
    <property type="term" value="F:DNA binding"/>
    <property type="evidence" value="ECO:0007669"/>
    <property type="project" value="UniProtKB-KW"/>
</dbReference>
<dbReference type="SUPFAM" id="SSF52172">
    <property type="entry name" value="CheY-like"/>
    <property type="match status" value="1"/>
</dbReference>
<reference evidence="10" key="1">
    <citation type="submission" date="2020-07" db="EMBL/GenBank/DDBJ databases">
        <title>Koleobacter methoxysyntrophicus gen. nov., sp. nov., a novel anaerobic bacterium isolated from deep subsurface oil field and proposal of Koleobacterales ord. nov. in the phylum Firmicutes.</title>
        <authorList>
            <person name="Sakamoto S."/>
            <person name="Tamaki H."/>
        </authorList>
    </citation>
    <scope>NUCLEOTIDE SEQUENCE</scope>
    <source>
        <strain evidence="10">NRmbB1</strain>
    </source>
</reference>
<dbReference type="InterPro" id="IPR058245">
    <property type="entry name" value="NreC/VraR/RcsB-like_REC"/>
</dbReference>
<dbReference type="PANTHER" id="PTHR43214">
    <property type="entry name" value="TWO-COMPONENT RESPONSE REGULATOR"/>
    <property type="match status" value="1"/>
</dbReference>
<keyword evidence="3" id="KW-0805">Transcription regulation</keyword>
<gene>
    <name evidence="10" type="primary">liaR</name>
    <name evidence="10" type="ORF">H0A61_01216</name>
</gene>